<evidence type="ECO:0000256" key="9">
    <source>
        <dbReference type="ARBA" id="ARBA00023204"/>
    </source>
</evidence>
<keyword evidence="4" id="KW-0479">Metal-binding</keyword>
<dbReference type="InterPro" id="IPR011257">
    <property type="entry name" value="DNA_glycosylase"/>
</dbReference>
<evidence type="ECO:0000256" key="7">
    <source>
        <dbReference type="ARBA" id="ARBA00023004"/>
    </source>
</evidence>
<evidence type="ECO:0000256" key="2">
    <source>
        <dbReference type="ARBA" id="ARBA00008343"/>
    </source>
</evidence>
<dbReference type="Pfam" id="PF00633">
    <property type="entry name" value="HHH"/>
    <property type="match status" value="1"/>
</dbReference>
<reference evidence="12" key="1">
    <citation type="submission" date="2019-08" db="EMBL/GenBank/DDBJ databases">
        <authorList>
            <person name="Kucharzyk K."/>
            <person name="Murdoch R.W."/>
            <person name="Higgins S."/>
            <person name="Loffler F."/>
        </authorList>
    </citation>
    <scope>NUCLEOTIDE SEQUENCE</scope>
</reference>
<evidence type="ECO:0000256" key="3">
    <source>
        <dbReference type="ARBA" id="ARBA00022485"/>
    </source>
</evidence>
<dbReference type="InterPro" id="IPR023170">
    <property type="entry name" value="HhH_base_excis_C"/>
</dbReference>
<dbReference type="SUPFAM" id="SSF48150">
    <property type="entry name" value="DNA-glycosylase"/>
    <property type="match status" value="1"/>
</dbReference>
<dbReference type="AlphaFoldDB" id="A0A644X4I5"/>
<dbReference type="InterPro" id="IPR005759">
    <property type="entry name" value="Nth"/>
</dbReference>
<comment type="cofactor">
    <cofactor evidence="1">
        <name>[4Fe-4S] cluster</name>
        <dbReference type="ChEBI" id="CHEBI:49883"/>
    </cofactor>
</comment>
<accession>A0A644X4I5</accession>
<dbReference type="GO" id="GO:0003677">
    <property type="term" value="F:DNA binding"/>
    <property type="evidence" value="ECO:0007669"/>
    <property type="project" value="InterPro"/>
</dbReference>
<dbReference type="GO" id="GO:0019104">
    <property type="term" value="F:DNA N-glycosylase activity"/>
    <property type="evidence" value="ECO:0007669"/>
    <property type="project" value="TreeGrafter"/>
</dbReference>
<name>A0A644X4I5_9ZZZZ</name>
<dbReference type="PANTHER" id="PTHR10359:SF18">
    <property type="entry name" value="ENDONUCLEASE III"/>
    <property type="match status" value="1"/>
</dbReference>
<dbReference type="PANTHER" id="PTHR10359">
    <property type="entry name" value="A/G-SPECIFIC ADENINE GLYCOSYLASE/ENDONUCLEASE III"/>
    <property type="match status" value="1"/>
</dbReference>
<keyword evidence="12" id="KW-0456">Lyase</keyword>
<evidence type="ECO:0000256" key="8">
    <source>
        <dbReference type="ARBA" id="ARBA00023014"/>
    </source>
</evidence>
<feature type="domain" description="HhH-GPD" evidence="11">
    <location>
        <begin position="39"/>
        <end position="183"/>
    </location>
</feature>
<dbReference type="Gene3D" id="1.10.1670.10">
    <property type="entry name" value="Helix-hairpin-Helix base-excision DNA repair enzymes (C-terminal)"/>
    <property type="match status" value="1"/>
</dbReference>
<evidence type="ECO:0000256" key="10">
    <source>
        <dbReference type="ARBA" id="ARBA00023295"/>
    </source>
</evidence>
<keyword evidence="5" id="KW-0227">DNA damage</keyword>
<dbReference type="Gene3D" id="1.10.340.30">
    <property type="entry name" value="Hypothetical protein, domain 2"/>
    <property type="match status" value="1"/>
</dbReference>
<comment type="similarity">
    <text evidence="2">Belongs to the Nth/MutY family.</text>
</comment>
<evidence type="ECO:0000256" key="6">
    <source>
        <dbReference type="ARBA" id="ARBA00022801"/>
    </source>
</evidence>
<dbReference type="InterPro" id="IPR004035">
    <property type="entry name" value="Endouclease-III_FeS-bd_BS"/>
</dbReference>
<evidence type="ECO:0000256" key="1">
    <source>
        <dbReference type="ARBA" id="ARBA00001966"/>
    </source>
</evidence>
<dbReference type="Pfam" id="PF00730">
    <property type="entry name" value="HhH-GPD"/>
    <property type="match status" value="1"/>
</dbReference>
<dbReference type="SMART" id="SM00525">
    <property type="entry name" value="FES"/>
    <property type="match status" value="1"/>
</dbReference>
<dbReference type="GO" id="GO:0046872">
    <property type="term" value="F:metal ion binding"/>
    <property type="evidence" value="ECO:0007669"/>
    <property type="project" value="UniProtKB-KW"/>
</dbReference>
<dbReference type="GO" id="GO:0140078">
    <property type="term" value="F:class I DNA-(apurinic or apyrimidinic site) endonuclease activity"/>
    <property type="evidence" value="ECO:0007669"/>
    <property type="project" value="UniProtKB-EC"/>
</dbReference>
<comment type="caution">
    <text evidence="12">The sequence shown here is derived from an EMBL/GenBank/DDBJ whole genome shotgun (WGS) entry which is preliminary data.</text>
</comment>
<dbReference type="InterPro" id="IPR000445">
    <property type="entry name" value="HhH_motif"/>
</dbReference>
<dbReference type="GO" id="GO:0051539">
    <property type="term" value="F:4 iron, 4 sulfur cluster binding"/>
    <property type="evidence" value="ECO:0007669"/>
    <property type="project" value="UniProtKB-KW"/>
</dbReference>
<keyword evidence="7" id="KW-0408">Iron</keyword>
<dbReference type="InterPro" id="IPR003265">
    <property type="entry name" value="HhH-GPD_domain"/>
</dbReference>
<evidence type="ECO:0000256" key="4">
    <source>
        <dbReference type="ARBA" id="ARBA00022723"/>
    </source>
</evidence>
<dbReference type="EC" id="4.2.99.18" evidence="12"/>
<keyword evidence="12" id="KW-0255">Endonuclease</keyword>
<dbReference type="CDD" id="cd00056">
    <property type="entry name" value="ENDO3c"/>
    <property type="match status" value="1"/>
</dbReference>
<keyword evidence="9" id="KW-0234">DNA repair</keyword>
<proteinExistence type="inferred from homology"/>
<keyword evidence="3" id="KW-0004">4Fe-4S</keyword>
<protein>
    <submittedName>
        <fullName evidence="12">Endonuclease III</fullName>
        <ecNumber evidence="12">4.2.99.18</ecNumber>
    </submittedName>
</protein>
<evidence type="ECO:0000313" key="12">
    <source>
        <dbReference type="EMBL" id="MPM10867.1"/>
    </source>
</evidence>
<dbReference type="HAMAP" id="MF_00942">
    <property type="entry name" value="Nth"/>
    <property type="match status" value="1"/>
</dbReference>
<dbReference type="InterPro" id="IPR003651">
    <property type="entry name" value="Endonuclease3_FeS-loop_motif"/>
</dbReference>
<organism evidence="12">
    <name type="scientific">bioreactor metagenome</name>
    <dbReference type="NCBI Taxonomy" id="1076179"/>
    <lineage>
        <taxon>unclassified sequences</taxon>
        <taxon>metagenomes</taxon>
        <taxon>ecological metagenomes</taxon>
    </lineage>
</organism>
<keyword evidence="6" id="KW-0378">Hydrolase</keyword>
<keyword evidence="8" id="KW-0411">Iron-sulfur</keyword>
<evidence type="ECO:0000256" key="5">
    <source>
        <dbReference type="ARBA" id="ARBA00022763"/>
    </source>
</evidence>
<keyword evidence="12" id="KW-0540">Nuclease</keyword>
<keyword evidence="10" id="KW-0326">Glycosidase</keyword>
<dbReference type="FunFam" id="1.10.340.30:FF:000001">
    <property type="entry name" value="Endonuclease III"/>
    <property type="match status" value="1"/>
</dbReference>
<dbReference type="PROSITE" id="PS00764">
    <property type="entry name" value="ENDONUCLEASE_III_1"/>
    <property type="match status" value="1"/>
</dbReference>
<dbReference type="EMBL" id="VSSQ01001751">
    <property type="protein sequence ID" value="MPM10867.1"/>
    <property type="molecule type" value="Genomic_DNA"/>
</dbReference>
<dbReference type="SMART" id="SM00478">
    <property type="entry name" value="ENDO3c"/>
    <property type="match status" value="1"/>
</dbReference>
<evidence type="ECO:0000259" key="11">
    <source>
        <dbReference type="SMART" id="SM00478"/>
    </source>
</evidence>
<dbReference type="GO" id="GO:0006285">
    <property type="term" value="P:base-excision repair, AP site formation"/>
    <property type="evidence" value="ECO:0007669"/>
    <property type="project" value="TreeGrafter"/>
</dbReference>
<gene>
    <name evidence="12" type="primary">nth_23</name>
    <name evidence="12" type="ORF">SDC9_57203</name>
</gene>
<sequence>MDKKQRIQEIFTVLDTQLPSDIQFLEQRDPFRFLISVILSAQTTDRIVNIVVKELFAKYPDKASLASASAEDVESIIYPTGYYRNKAKNIIACSKALLGRGLPDTMDELIKLPGVGRKTASCVLGDIYGKSAIIVDTHFSRVVNRLGLVNAKDPEKVEKEIAALLEEDKQYRFSMTANLFGRTTCHAKKPGCEDCPLSSLCPSRDAFLKARSKG</sequence>
<dbReference type="PIRSF" id="PIRSF001435">
    <property type="entry name" value="Nth"/>
    <property type="match status" value="1"/>
</dbReference>